<gene>
    <name evidence="3" type="ORF">GCM10025862_39360</name>
</gene>
<dbReference type="Pfam" id="PF01979">
    <property type="entry name" value="Amidohydro_1"/>
    <property type="match status" value="1"/>
</dbReference>
<evidence type="ECO:0000259" key="2">
    <source>
        <dbReference type="Pfam" id="PF01979"/>
    </source>
</evidence>
<dbReference type="SUPFAM" id="SSF51338">
    <property type="entry name" value="Composite domain of metallo-dependent hydrolases"/>
    <property type="match status" value="1"/>
</dbReference>
<evidence type="ECO:0000313" key="4">
    <source>
        <dbReference type="Proteomes" id="UP001157109"/>
    </source>
</evidence>
<dbReference type="InterPro" id="IPR006680">
    <property type="entry name" value="Amidohydro-rel"/>
</dbReference>
<comment type="caution">
    <text evidence="3">The sequence shown here is derived from an EMBL/GenBank/DDBJ whole genome shotgun (WGS) entry which is preliminary data.</text>
</comment>
<evidence type="ECO:0000313" key="3">
    <source>
        <dbReference type="EMBL" id="GMA21915.1"/>
    </source>
</evidence>
<dbReference type="SUPFAM" id="SSF51556">
    <property type="entry name" value="Metallo-dependent hydrolases"/>
    <property type="match status" value="1"/>
</dbReference>
<dbReference type="EMBL" id="BSUJ01000001">
    <property type="protein sequence ID" value="GMA21915.1"/>
    <property type="molecule type" value="Genomic_DNA"/>
</dbReference>
<dbReference type="RefSeq" id="WP_284285093.1">
    <property type="nucleotide sequence ID" value="NZ_BSUJ01000001.1"/>
</dbReference>
<dbReference type="InterPro" id="IPR032466">
    <property type="entry name" value="Metal_Hydrolase"/>
</dbReference>
<dbReference type="Gene3D" id="3.20.20.140">
    <property type="entry name" value="Metal-dependent hydrolases"/>
    <property type="match status" value="1"/>
</dbReference>
<name>A0ABQ6HWH2_9MICO</name>
<dbReference type="InterPro" id="IPR050287">
    <property type="entry name" value="MTA/SAH_deaminase"/>
</dbReference>
<keyword evidence="1" id="KW-0378">Hydrolase</keyword>
<dbReference type="Gene3D" id="2.30.40.10">
    <property type="entry name" value="Urease, subunit C, domain 1"/>
    <property type="match status" value="1"/>
</dbReference>
<dbReference type="Proteomes" id="UP001157109">
    <property type="component" value="Unassembled WGS sequence"/>
</dbReference>
<dbReference type="InterPro" id="IPR011059">
    <property type="entry name" value="Metal-dep_hydrolase_composite"/>
</dbReference>
<protein>
    <submittedName>
        <fullName evidence="3">Formimidoylglutamate deiminase</fullName>
    </submittedName>
</protein>
<sequence>MTTYWCEHATLPTGTVAGVRLTIEGHRIASIQRRAQADVADVRLPGVTMPGLANAHSHVFHRGLRARTHGAGFDFFQWRERMYALMGRLDPENFHALARATFAEMALAGITLVGEFHHVHHDRKGKPYGDRNAMGLALQLAAEEAGIRLTLIDTVYLAGGLDGTGYLPPSGTQKRFSDKDVDRWASRVQALPETAMLRLGAGIHSVRAVPRDQLAQVAEVARSRVGGTRTHDVPLHAHVSEALSENAATQACYGLTPAQLLAEEGVLGPHTTAIHATHVDEADVRLLGRSGTGVCLCPTTQCDLADGLGPTAQLRQAGVPTCLGTDQHVHIDMWQEMQALELYERVRSGERGQLAPLELVHMATEQGYRALGWPEGGRLEVGALADFQSVRLDSVRTVGSKPAQVLHSAAAFDVDTVVVGGRCIVEGGRHRLGSIALQLRLALDNLTDEG</sequence>
<reference evidence="4" key="1">
    <citation type="journal article" date="2019" name="Int. J. Syst. Evol. Microbiol.">
        <title>The Global Catalogue of Microorganisms (GCM) 10K type strain sequencing project: providing services to taxonomists for standard genome sequencing and annotation.</title>
        <authorList>
            <consortium name="The Broad Institute Genomics Platform"/>
            <consortium name="The Broad Institute Genome Sequencing Center for Infectious Disease"/>
            <person name="Wu L."/>
            <person name="Ma J."/>
        </authorList>
    </citation>
    <scope>NUCLEOTIDE SEQUENCE [LARGE SCALE GENOMIC DNA]</scope>
    <source>
        <strain evidence="4">NBRC 105830</strain>
    </source>
</reference>
<proteinExistence type="predicted"/>
<dbReference type="PANTHER" id="PTHR43794">
    <property type="entry name" value="AMINOHYDROLASE SSNA-RELATED"/>
    <property type="match status" value="1"/>
</dbReference>
<feature type="domain" description="Amidohydrolase-related" evidence="2">
    <location>
        <begin position="49"/>
        <end position="422"/>
    </location>
</feature>
<organism evidence="3 4">
    <name type="scientific">Arsenicicoccus piscis</name>
    <dbReference type="NCBI Taxonomy" id="673954"/>
    <lineage>
        <taxon>Bacteria</taxon>
        <taxon>Bacillati</taxon>
        <taxon>Actinomycetota</taxon>
        <taxon>Actinomycetes</taxon>
        <taxon>Micrococcales</taxon>
        <taxon>Intrasporangiaceae</taxon>
        <taxon>Arsenicicoccus</taxon>
    </lineage>
</organism>
<dbReference type="NCBIfam" id="NF006681">
    <property type="entry name" value="PRK09229.1-2"/>
    <property type="match status" value="1"/>
</dbReference>
<keyword evidence="4" id="KW-1185">Reference proteome</keyword>
<accession>A0ABQ6HWH2</accession>
<dbReference type="PANTHER" id="PTHR43794:SF11">
    <property type="entry name" value="AMIDOHYDROLASE-RELATED DOMAIN-CONTAINING PROTEIN"/>
    <property type="match status" value="1"/>
</dbReference>
<evidence type="ECO:0000256" key="1">
    <source>
        <dbReference type="ARBA" id="ARBA00022801"/>
    </source>
</evidence>